<dbReference type="PROSITE" id="PS51704">
    <property type="entry name" value="GP_PDE"/>
    <property type="match status" value="1"/>
</dbReference>
<evidence type="ECO:0000313" key="4">
    <source>
        <dbReference type="Proteomes" id="UP000663203"/>
    </source>
</evidence>
<dbReference type="Gene3D" id="3.20.20.190">
    <property type="entry name" value="Phosphatidylinositol (PI) phosphodiesterase"/>
    <property type="match status" value="1"/>
</dbReference>
<gene>
    <name evidence="3" type="ORF">J0X25_06970</name>
</gene>
<evidence type="ECO:0000259" key="2">
    <source>
        <dbReference type="PROSITE" id="PS51704"/>
    </source>
</evidence>
<proteinExistence type="predicted"/>
<feature type="compositionally biased region" description="Basic and acidic residues" evidence="1">
    <location>
        <begin position="229"/>
        <end position="243"/>
    </location>
</feature>
<dbReference type="GO" id="GO:0008081">
    <property type="term" value="F:phosphoric diester hydrolase activity"/>
    <property type="evidence" value="ECO:0007669"/>
    <property type="project" value="InterPro"/>
</dbReference>
<feature type="domain" description="GP-PDE" evidence="2">
    <location>
        <begin position="1"/>
        <end position="224"/>
    </location>
</feature>
<dbReference type="CDD" id="cd08556">
    <property type="entry name" value="GDPD"/>
    <property type="match status" value="1"/>
</dbReference>
<dbReference type="SUPFAM" id="SSF51695">
    <property type="entry name" value="PLC-like phosphodiesterases"/>
    <property type="match status" value="1"/>
</dbReference>
<dbReference type="AlphaFoldDB" id="A0A8A2VK39"/>
<dbReference type="EMBL" id="CP071462">
    <property type="protein sequence ID" value="QSX00693.1"/>
    <property type="molecule type" value="Genomic_DNA"/>
</dbReference>
<dbReference type="InterPro" id="IPR030395">
    <property type="entry name" value="GP_PDE_dom"/>
</dbReference>
<dbReference type="GO" id="GO:0006629">
    <property type="term" value="P:lipid metabolic process"/>
    <property type="evidence" value="ECO:0007669"/>
    <property type="project" value="InterPro"/>
</dbReference>
<dbReference type="PANTHER" id="PTHR46211">
    <property type="entry name" value="GLYCEROPHOSPHORYL DIESTER PHOSPHODIESTERASE"/>
    <property type="match status" value="1"/>
</dbReference>
<evidence type="ECO:0000256" key="1">
    <source>
        <dbReference type="SAM" id="MobiDB-lite"/>
    </source>
</evidence>
<keyword evidence="4" id="KW-1185">Reference proteome</keyword>
<dbReference type="Pfam" id="PF03009">
    <property type="entry name" value="GDPD"/>
    <property type="match status" value="1"/>
</dbReference>
<dbReference type="PANTHER" id="PTHR46211:SF14">
    <property type="entry name" value="GLYCEROPHOSPHODIESTER PHOSPHODIESTERASE"/>
    <property type="match status" value="1"/>
</dbReference>
<protein>
    <submittedName>
        <fullName evidence="3">Glycerophosphodiester phosphodiesterase</fullName>
    </submittedName>
</protein>
<accession>A0A8A2VK39</accession>
<dbReference type="Proteomes" id="UP000663203">
    <property type="component" value="Chromosome"/>
</dbReference>
<sequence length="243" mass="26644">MEIIGHRGCAEQRPENTLLAIRDAARRLPAVEVDVRRCGSGELVAFHDETLERVTDASGRVDETPWADLRDLTVLESAESIPRLEAVLRAVPDDVTVQLELKERGIASDTLQLAMTAGADVRVSSFLPDALAEIETDYLDVPNGLLFGDEADANLSRAADLDCTHVFPHYDLCLETDVVSAARERGFDVIAWKAARTPEHVRALHEAGVDGVTADRWDVAPPSLQATLEAERSERPKRSSRAE</sequence>
<feature type="region of interest" description="Disordered" evidence="1">
    <location>
        <begin position="223"/>
        <end position="243"/>
    </location>
</feature>
<dbReference type="GeneID" id="63187033"/>
<dbReference type="KEGG" id="hakz:J0X25_06970"/>
<dbReference type="InterPro" id="IPR017946">
    <property type="entry name" value="PLC-like_Pdiesterase_TIM-brl"/>
</dbReference>
<dbReference type="RefSeq" id="WP_207290412.1">
    <property type="nucleotide sequence ID" value="NZ_CP071462.1"/>
</dbReference>
<name>A0A8A2VK39_9EURY</name>
<evidence type="ECO:0000313" key="3">
    <source>
        <dbReference type="EMBL" id="QSX00693.1"/>
    </source>
</evidence>
<reference evidence="3 4" key="1">
    <citation type="submission" date="2021-03" db="EMBL/GenBank/DDBJ databases">
        <title>Haloterrigena longa sp. nov. and Haloterrigena limicola sp. nov., extremely halophilic archaea isolated from a salt lake.</title>
        <authorList>
            <person name="Henglin C."/>
        </authorList>
    </citation>
    <scope>NUCLEOTIDE SEQUENCE [LARGE SCALE GENOMIC DNA]</scope>
    <source>
        <strain evidence="3 4">KZCA68</strain>
    </source>
</reference>
<organism evidence="3 4">
    <name type="scientific">Haloterrigena alkaliphila</name>
    <dbReference type="NCBI Taxonomy" id="2816475"/>
    <lineage>
        <taxon>Archaea</taxon>
        <taxon>Methanobacteriati</taxon>
        <taxon>Methanobacteriota</taxon>
        <taxon>Stenosarchaea group</taxon>
        <taxon>Halobacteria</taxon>
        <taxon>Halobacteriales</taxon>
        <taxon>Natrialbaceae</taxon>
        <taxon>Haloterrigena</taxon>
    </lineage>
</organism>